<feature type="region of interest" description="Disordered" evidence="7">
    <location>
        <begin position="400"/>
        <end position="425"/>
    </location>
</feature>
<comment type="similarity">
    <text evidence="6">Belongs to the protein kinase superfamily.</text>
</comment>
<feature type="binding site" evidence="5">
    <location>
        <position position="90"/>
    </location>
    <ligand>
        <name>ATP</name>
        <dbReference type="ChEBI" id="CHEBI:30616"/>
    </ligand>
</feature>
<keyword evidence="4 5" id="KW-0067">ATP-binding</keyword>
<evidence type="ECO:0000256" key="8">
    <source>
        <dbReference type="SAM" id="SignalP"/>
    </source>
</evidence>
<evidence type="ECO:0000256" key="4">
    <source>
        <dbReference type="ARBA" id="ARBA00022840"/>
    </source>
</evidence>
<keyword evidence="1" id="KW-0808">Transferase</keyword>
<dbReference type="Gene3D" id="1.10.510.10">
    <property type="entry name" value="Transferase(Phosphotransferase) domain 1"/>
    <property type="match status" value="1"/>
</dbReference>
<sequence length="436" mass="47916">MYSFPNLYSSIFALLSLSLYSPSSTQCMLSTHSSTSKEQKPREKKLMELSYEEIRGSNKDFSTKQLIGKGSHGCVYRGTLKCGKQVAVKKPSDGLVLLGDDASKLDNEIDILSSLRNPNIVNMVGFTRTPNDVHKRLLVTEFMPNGSLHSLLHSPSPSSLSRPMPWPRRVLVSLQVARATHSLHEAEPSIVHRDIKPANILFDRGWNARLADFSLAVRACRRGPDRSPAPAGTLGYLDPCYTAPGKLGPNNDVYSFGVVLLELFSSTRAMEMGRDRASVVGWAVPLIREGRVAEVCDPRVELDRKMERLVGRVLAVAELCVSRKAERRPAMADVLRELSGVAECLWWRPSWDCLRNKVSSSAHRCVRAWKRCNKKRVTTTTVTATNIACKDHLIDSGYDDDDGDGGGGGSGGGGGGETEEDEDLDEEFCMSVVGFA</sequence>
<reference evidence="10" key="2">
    <citation type="submission" date="2023-04" db="EMBL/GenBank/DDBJ databases">
        <authorList>
            <person name="Bruccoleri R.E."/>
            <person name="Oakeley E.J."/>
            <person name="Faust A.-M."/>
            <person name="Dessus-Babus S."/>
            <person name="Altorfer M."/>
            <person name="Burckhardt D."/>
            <person name="Oertli M."/>
            <person name="Naumann U."/>
            <person name="Petersen F."/>
            <person name="Wong J."/>
        </authorList>
    </citation>
    <scope>NUCLEOTIDE SEQUENCE</scope>
    <source>
        <strain evidence="10">GSM-AAB239-AS_SAM_17_03QT</strain>
        <tissue evidence="10">Leaf</tissue>
    </source>
</reference>
<keyword evidence="11" id="KW-1185">Reference proteome</keyword>
<comment type="caution">
    <text evidence="10">The sequence shown here is derived from an EMBL/GenBank/DDBJ whole genome shotgun (WGS) entry which is preliminary data.</text>
</comment>
<dbReference type="InterPro" id="IPR011009">
    <property type="entry name" value="Kinase-like_dom_sf"/>
</dbReference>
<keyword evidence="6" id="KW-0723">Serine/threonine-protein kinase</keyword>
<dbReference type="PROSITE" id="PS00107">
    <property type="entry name" value="PROTEIN_KINASE_ATP"/>
    <property type="match status" value="1"/>
</dbReference>
<evidence type="ECO:0000256" key="7">
    <source>
        <dbReference type="SAM" id="MobiDB-lite"/>
    </source>
</evidence>
<protein>
    <submittedName>
        <fullName evidence="10">Serine/threonine-protein kinase-like protein</fullName>
    </submittedName>
</protein>
<name>A0AAX6E0B0_IRIPA</name>
<evidence type="ECO:0000256" key="1">
    <source>
        <dbReference type="ARBA" id="ARBA00022679"/>
    </source>
</evidence>
<evidence type="ECO:0000256" key="3">
    <source>
        <dbReference type="ARBA" id="ARBA00022777"/>
    </source>
</evidence>
<keyword evidence="8" id="KW-0732">Signal</keyword>
<dbReference type="PANTHER" id="PTHR46146:SF23">
    <property type="entry name" value="PROTEIN KINASE DOMAIN-CONTAINING PROTEIN"/>
    <property type="match status" value="1"/>
</dbReference>
<dbReference type="PROSITE" id="PS00108">
    <property type="entry name" value="PROTEIN_KINASE_ST"/>
    <property type="match status" value="1"/>
</dbReference>
<dbReference type="InterPro" id="IPR008271">
    <property type="entry name" value="Ser/Thr_kinase_AS"/>
</dbReference>
<dbReference type="Proteomes" id="UP001140949">
    <property type="component" value="Unassembled WGS sequence"/>
</dbReference>
<feature type="domain" description="Protein kinase" evidence="9">
    <location>
        <begin position="61"/>
        <end position="345"/>
    </location>
</feature>
<dbReference type="PROSITE" id="PS50011">
    <property type="entry name" value="PROTEIN_KINASE_DOM"/>
    <property type="match status" value="1"/>
</dbReference>
<evidence type="ECO:0000259" key="9">
    <source>
        <dbReference type="PROSITE" id="PS50011"/>
    </source>
</evidence>
<evidence type="ECO:0000256" key="2">
    <source>
        <dbReference type="ARBA" id="ARBA00022741"/>
    </source>
</evidence>
<evidence type="ECO:0000313" key="10">
    <source>
        <dbReference type="EMBL" id="KAJ6797557.1"/>
    </source>
</evidence>
<proteinExistence type="inferred from homology"/>
<evidence type="ECO:0000313" key="11">
    <source>
        <dbReference type="Proteomes" id="UP001140949"/>
    </source>
</evidence>
<accession>A0AAX6E0B0</accession>
<dbReference type="PANTHER" id="PTHR46146">
    <property type="entry name" value="SERINE/THREONINE-PROTEIN KINASE-LIKE PROTEIN CCR4"/>
    <property type="match status" value="1"/>
</dbReference>
<dbReference type="EMBL" id="JANAVB010040818">
    <property type="protein sequence ID" value="KAJ6797557.1"/>
    <property type="molecule type" value="Genomic_DNA"/>
</dbReference>
<dbReference type="GO" id="GO:0004674">
    <property type="term" value="F:protein serine/threonine kinase activity"/>
    <property type="evidence" value="ECO:0007669"/>
    <property type="project" value="UniProtKB-KW"/>
</dbReference>
<dbReference type="SUPFAM" id="SSF56112">
    <property type="entry name" value="Protein kinase-like (PK-like)"/>
    <property type="match status" value="1"/>
</dbReference>
<dbReference type="GO" id="GO:0005524">
    <property type="term" value="F:ATP binding"/>
    <property type="evidence" value="ECO:0007669"/>
    <property type="project" value="UniProtKB-UniRule"/>
</dbReference>
<reference evidence="10" key="1">
    <citation type="journal article" date="2023" name="GigaByte">
        <title>Genome assembly of the bearded iris, Iris pallida Lam.</title>
        <authorList>
            <person name="Bruccoleri R.E."/>
            <person name="Oakeley E.J."/>
            <person name="Faust A.M.E."/>
            <person name="Altorfer M."/>
            <person name="Dessus-Babus S."/>
            <person name="Burckhardt D."/>
            <person name="Oertli M."/>
            <person name="Naumann U."/>
            <person name="Petersen F."/>
            <person name="Wong J."/>
        </authorList>
    </citation>
    <scope>NUCLEOTIDE SEQUENCE</scope>
    <source>
        <strain evidence="10">GSM-AAB239-AS_SAM_17_03QT</strain>
    </source>
</reference>
<feature type="signal peptide" evidence="8">
    <location>
        <begin position="1"/>
        <end position="25"/>
    </location>
</feature>
<evidence type="ECO:0000256" key="5">
    <source>
        <dbReference type="PROSITE-ProRule" id="PRU10141"/>
    </source>
</evidence>
<evidence type="ECO:0000256" key="6">
    <source>
        <dbReference type="RuleBase" id="RU000304"/>
    </source>
</evidence>
<dbReference type="InterPro" id="IPR000719">
    <property type="entry name" value="Prot_kinase_dom"/>
</dbReference>
<keyword evidence="3 10" id="KW-0418">Kinase</keyword>
<gene>
    <name evidence="10" type="ORF">M6B38_217830</name>
</gene>
<feature type="chain" id="PRO_5043511777" evidence="8">
    <location>
        <begin position="26"/>
        <end position="436"/>
    </location>
</feature>
<organism evidence="10 11">
    <name type="scientific">Iris pallida</name>
    <name type="common">Sweet iris</name>
    <dbReference type="NCBI Taxonomy" id="29817"/>
    <lineage>
        <taxon>Eukaryota</taxon>
        <taxon>Viridiplantae</taxon>
        <taxon>Streptophyta</taxon>
        <taxon>Embryophyta</taxon>
        <taxon>Tracheophyta</taxon>
        <taxon>Spermatophyta</taxon>
        <taxon>Magnoliopsida</taxon>
        <taxon>Liliopsida</taxon>
        <taxon>Asparagales</taxon>
        <taxon>Iridaceae</taxon>
        <taxon>Iridoideae</taxon>
        <taxon>Irideae</taxon>
        <taxon>Iris</taxon>
    </lineage>
</organism>
<dbReference type="SMART" id="SM00220">
    <property type="entry name" value="S_TKc"/>
    <property type="match status" value="1"/>
</dbReference>
<dbReference type="Gene3D" id="3.30.200.20">
    <property type="entry name" value="Phosphorylase Kinase, domain 1"/>
    <property type="match status" value="1"/>
</dbReference>
<keyword evidence="2 5" id="KW-0547">Nucleotide-binding</keyword>
<dbReference type="AlphaFoldDB" id="A0AAX6E0B0"/>
<dbReference type="Pfam" id="PF00069">
    <property type="entry name" value="Pkinase"/>
    <property type="match status" value="1"/>
</dbReference>
<feature type="compositionally biased region" description="Gly residues" evidence="7">
    <location>
        <begin position="405"/>
        <end position="416"/>
    </location>
</feature>
<dbReference type="InterPro" id="IPR017441">
    <property type="entry name" value="Protein_kinase_ATP_BS"/>
</dbReference>